<evidence type="ECO:0000256" key="8">
    <source>
        <dbReference type="ARBA" id="ARBA00022603"/>
    </source>
</evidence>
<evidence type="ECO:0000256" key="1">
    <source>
        <dbReference type="ARBA" id="ARBA00002634"/>
    </source>
</evidence>
<evidence type="ECO:0000256" key="4">
    <source>
        <dbReference type="ARBA" id="ARBA00011738"/>
    </source>
</evidence>
<dbReference type="NCBIfam" id="NF000648">
    <property type="entry name" value="PRK00026.1"/>
    <property type="match status" value="1"/>
</dbReference>
<dbReference type="InterPro" id="IPR029028">
    <property type="entry name" value="Alpha/beta_knot_MTases"/>
</dbReference>
<keyword evidence="7 15" id="KW-0963">Cytoplasm</keyword>
<evidence type="ECO:0000256" key="14">
    <source>
        <dbReference type="ARBA" id="ARBA00047783"/>
    </source>
</evidence>
<evidence type="ECO:0000256" key="9">
    <source>
        <dbReference type="ARBA" id="ARBA00022679"/>
    </source>
</evidence>
<evidence type="ECO:0000256" key="10">
    <source>
        <dbReference type="ARBA" id="ARBA00022691"/>
    </source>
</evidence>
<comment type="subcellular location">
    <subcellularLocation>
        <location evidence="2 15 17">Cytoplasm</location>
    </subcellularLocation>
</comment>
<comment type="similarity">
    <text evidence="3 15 17">Belongs to the RNA methyltransferase TrmD family.</text>
</comment>
<protein>
    <recommendedName>
        <fullName evidence="6 15">tRNA (guanine-N(1)-)-methyltransferase</fullName>
        <ecNumber evidence="5 15">2.1.1.228</ecNumber>
    </recommendedName>
    <alternativeName>
        <fullName evidence="12 15">M1G-methyltransferase</fullName>
    </alternativeName>
    <alternativeName>
        <fullName evidence="13 15">tRNA [GM37] methyltransferase</fullName>
    </alternativeName>
</protein>
<keyword evidence="20" id="KW-1185">Reference proteome</keyword>
<dbReference type="AlphaFoldDB" id="A0A222EPZ3"/>
<dbReference type="KEGG" id="scou:SCORR_v1c07500"/>
<dbReference type="Pfam" id="PF01746">
    <property type="entry name" value="tRNA_m1G_MT"/>
    <property type="match status" value="1"/>
</dbReference>
<dbReference type="Gene3D" id="3.40.1280.10">
    <property type="match status" value="1"/>
</dbReference>
<dbReference type="FunFam" id="3.40.1280.10:FF:000001">
    <property type="entry name" value="tRNA (guanine-N(1)-)-methyltransferase"/>
    <property type="match status" value="1"/>
</dbReference>
<dbReference type="EMBL" id="CP022535">
    <property type="protein sequence ID" value="ASP28522.1"/>
    <property type="molecule type" value="Genomic_DNA"/>
</dbReference>
<proteinExistence type="inferred from homology"/>
<organism evidence="19 20">
    <name type="scientific">Spiroplasma corruscae</name>
    <dbReference type="NCBI Taxonomy" id="216934"/>
    <lineage>
        <taxon>Bacteria</taxon>
        <taxon>Bacillati</taxon>
        <taxon>Mycoplasmatota</taxon>
        <taxon>Mollicutes</taxon>
        <taxon>Entomoplasmatales</taxon>
        <taxon>Spiroplasmataceae</taxon>
        <taxon>Spiroplasma</taxon>
    </lineage>
</organism>
<dbReference type="HAMAP" id="MF_00605">
    <property type="entry name" value="TrmD"/>
    <property type="match status" value="1"/>
</dbReference>
<comment type="catalytic activity">
    <reaction evidence="14 15 17">
        <text>guanosine(37) in tRNA + S-adenosyl-L-methionine = N(1)-methylguanosine(37) in tRNA + S-adenosyl-L-homocysteine + H(+)</text>
        <dbReference type="Rhea" id="RHEA:36899"/>
        <dbReference type="Rhea" id="RHEA-COMP:10145"/>
        <dbReference type="Rhea" id="RHEA-COMP:10147"/>
        <dbReference type="ChEBI" id="CHEBI:15378"/>
        <dbReference type="ChEBI" id="CHEBI:57856"/>
        <dbReference type="ChEBI" id="CHEBI:59789"/>
        <dbReference type="ChEBI" id="CHEBI:73542"/>
        <dbReference type="ChEBI" id="CHEBI:74269"/>
        <dbReference type="EC" id="2.1.1.228"/>
    </reaction>
</comment>
<dbReference type="GO" id="GO:0002939">
    <property type="term" value="P:tRNA N1-guanine methylation"/>
    <property type="evidence" value="ECO:0007669"/>
    <property type="project" value="TreeGrafter"/>
</dbReference>
<evidence type="ECO:0000256" key="6">
    <source>
        <dbReference type="ARBA" id="ARBA00014679"/>
    </source>
</evidence>
<keyword evidence="9 15" id="KW-0808">Transferase</keyword>
<evidence type="ECO:0000256" key="17">
    <source>
        <dbReference type="RuleBase" id="RU003464"/>
    </source>
</evidence>
<evidence type="ECO:0000259" key="18">
    <source>
        <dbReference type="Pfam" id="PF01746"/>
    </source>
</evidence>
<evidence type="ECO:0000256" key="7">
    <source>
        <dbReference type="ARBA" id="ARBA00022490"/>
    </source>
</evidence>
<feature type="binding site" evidence="15 16">
    <location>
        <position position="111"/>
    </location>
    <ligand>
        <name>S-adenosyl-L-methionine</name>
        <dbReference type="ChEBI" id="CHEBI:59789"/>
    </ligand>
</feature>
<dbReference type="InterPro" id="IPR016009">
    <property type="entry name" value="tRNA_MeTrfase_TRMD/TRM10"/>
</dbReference>
<feature type="domain" description="tRNA methyltransferase TRMD/TRM10-type" evidence="18">
    <location>
        <begin position="1"/>
        <end position="221"/>
    </location>
</feature>
<dbReference type="NCBIfam" id="TIGR00088">
    <property type="entry name" value="trmD"/>
    <property type="match status" value="1"/>
</dbReference>
<reference evidence="19 20" key="1">
    <citation type="submission" date="2017-07" db="EMBL/GenBank/DDBJ databases">
        <title>Complete genome sequence of Spiroplasma corruscae EC-1 (DSM 19793).</title>
        <authorList>
            <person name="Tsai Y.-M."/>
            <person name="Lo W.-S."/>
            <person name="Kuo C.-H."/>
        </authorList>
    </citation>
    <scope>NUCLEOTIDE SEQUENCE [LARGE SCALE GENOMIC DNA]</scope>
    <source>
        <strain evidence="19 20">EC-1</strain>
    </source>
</reference>
<dbReference type="FunFam" id="1.10.1270.20:FF:000001">
    <property type="entry name" value="tRNA (guanine-N(1)-)-methyltransferase"/>
    <property type="match status" value="1"/>
</dbReference>
<sequence length="243" mass="27888">MKFTIITLFPCLIKTSISESIVKRAIDKKLVEIEVLNLRDFSTLNNQQIDDYQYGGGSGMVLMVEPIVRAIESCRQDKSIVVLMSPQGKTLKQDISKNFSTSYEHIIIICGHYEGFDQRVMDYIDLELSIGDYVLTGGELPALILVDSVVRLLKGVINEESHKNDSFEDNLLDYPVYTKPYNFRDKKVPDILLSGHHGNVEKYRKQEKLKNTYLKRPDLINYDSLTIDDIKYLKELKSLKGEE</sequence>
<evidence type="ECO:0000256" key="2">
    <source>
        <dbReference type="ARBA" id="ARBA00004496"/>
    </source>
</evidence>
<dbReference type="PANTHER" id="PTHR46417">
    <property type="entry name" value="TRNA (GUANINE-N(1)-)-METHYLTRANSFERASE"/>
    <property type="match status" value="1"/>
</dbReference>
<name>A0A222EPZ3_9MOLU</name>
<evidence type="ECO:0000256" key="12">
    <source>
        <dbReference type="ARBA" id="ARBA00029736"/>
    </source>
</evidence>
<evidence type="ECO:0000256" key="16">
    <source>
        <dbReference type="PIRSR" id="PIRSR000386-1"/>
    </source>
</evidence>
<evidence type="ECO:0000256" key="3">
    <source>
        <dbReference type="ARBA" id="ARBA00007630"/>
    </source>
</evidence>
<gene>
    <name evidence="15 19" type="primary">trmD</name>
    <name evidence="19" type="ORF">SCORR_v1c07500</name>
</gene>
<dbReference type="PIRSF" id="PIRSF000386">
    <property type="entry name" value="tRNA_mtase"/>
    <property type="match status" value="1"/>
</dbReference>
<keyword evidence="10 15" id="KW-0949">S-adenosyl-L-methionine</keyword>
<comment type="subunit">
    <text evidence="4 15 17">Homodimer.</text>
</comment>
<dbReference type="InterPro" id="IPR029026">
    <property type="entry name" value="tRNA_m1G_MTases_N"/>
</dbReference>
<feature type="binding site" evidence="15 16">
    <location>
        <begin position="130"/>
        <end position="135"/>
    </location>
    <ligand>
        <name>S-adenosyl-L-methionine</name>
        <dbReference type="ChEBI" id="CHEBI:59789"/>
    </ligand>
</feature>
<dbReference type="PANTHER" id="PTHR46417:SF1">
    <property type="entry name" value="TRNA (GUANINE-N(1)-)-METHYLTRANSFERASE"/>
    <property type="match status" value="1"/>
</dbReference>
<dbReference type="CDD" id="cd18080">
    <property type="entry name" value="TrmD-like"/>
    <property type="match status" value="1"/>
</dbReference>
<evidence type="ECO:0000256" key="13">
    <source>
        <dbReference type="ARBA" id="ARBA00033392"/>
    </source>
</evidence>
<comment type="function">
    <text evidence="1 15 17">Specifically methylates guanosine-37 in various tRNAs.</text>
</comment>
<evidence type="ECO:0000256" key="5">
    <source>
        <dbReference type="ARBA" id="ARBA00012807"/>
    </source>
</evidence>
<dbReference type="Gene3D" id="1.10.1270.20">
    <property type="entry name" value="tRNA(m1g37)methyltransferase, domain 2"/>
    <property type="match status" value="1"/>
</dbReference>
<dbReference type="Proteomes" id="UP000203229">
    <property type="component" value="Chromosome"/>
</dbReference>
<keyword evidence="8 15" id="KW-0489">Methyltransferase</keyword>
<keyword evidence="11 15" id="KW-0819">tRNA processing</keyword>
<dbReference type="SUPFAM" id="SSF75217">
    <property type="entry name" value="alpha/beta knot"/>
    <property type="match status" value="1"/>
</dbReference>
<dbReference type="InterPro" id="IPR002649">
    <property type="entry name" value="tRNA_m1G_MeTrfase_TrmD"/>
</dbReference>
<dbReference type="InterPro" id="IPR023148">
    <property type="entry name" value="tRNA_m1G_MeTrfase_C_sf"/>
</dbReference>
<dbReference type="OrthoDB" id="9807416at2"/>
<evidence type="ECO:0000313" key="19">
    <source>
        <dbReference type="EMBL" id="ASP28522.1"/>
    </source>
</evidence>
<dbReference type="GO" id="GO:0052906">
    <property type="term" value="F:tRNA (guanine(37)-N1)-methyltransferase activity"/>
    <property type="evidence" value="ECO:0007669"/>
    <property type="project" value="UniProtKB-UniRule"/>
</dbReference>
<evidence type="ECO:0000256" key="15">
    <source>
        <dbReference type="HAMAP-Rule" id="MF_00605"/>
    </source>
</evidence>
<evidence type="ECO:0000256" key="11">
    <source>
        <dbReference type="ARBA" id="ARBA00022694"/>
    </source>
</evidence>
<accession>A0A222EPZ3</accession>
<dbReference type="RefSeq" id="WP_094049338.1">
    <property type="nucleotide sequence ID" value="NZ_CP022535.1"/>
</dbReference>
<dbReference type="EC" id="2.1.1.228" evidence="5 15"/>
<evidence type="ECO:0000313" key="20">
    <source>
        <dbReference type="Proteomes" id="UP000203229"/>
    </source>
</evidence>
<dbReference type="GO" id="GO:0005829">
    <property type="term" value="C:cytosol"/>
    <property type="evidence" value="ECO:0007669"/>
    <property type="project" value="TreeGrafter"/>
</dbReference>